<protein>
    <submittedName>
        <fullName evidence="2">Uncharacterized protein</fullName>
    </submittedName>
</protein>
<sequence length="155" mass="17423">MHPPLRLDASTGHLQLGPTGSITPTTTPADLARLFPAASITPYNLGNGWHQYHLQLAQDGWFIGVVLQLVGRYFVQWQLVFTQDRAPRNTWADWDEPAERQQALRYQQWLTTQLGPADERWQLDWGEAWVGYDARSGSSSIVVRYGGPAPTPQPA</sequence>
<evidence type="ECO:0000313" key="2">
    <source>
        <dbReference type="EMBL" id="RTQ51423.1"/>
    </source>
</evidence>
<dbReference type="EMBL" id="RXOF01000003">
    <property type="protein sequence ID" value="RTQ51423.1"/>
    <property type="molecule type" value="Genomic_DNA"/>
</dbReference>
<name>A0A3S0K6T8_9BACT</name>
<gene>
    <name evidence="2" type="ORF">EJV47_06360</name>
</gene>
<evidence type="ECO:0000256" key="1">
    <source>
        <dbReference type="SAM" id="MobiDB-lite"/>
    </source>
</evidence>
<comment type="caution">
    <text evidence="2">The sequence shown here is derived from an EMBL/GenBank/DDBJ whole genome shotgun (WGS) entry which is preliminary data.</text>
</comment>
<keyword evidence="3" id="KW-1185">Reference proteome</keyword>
<feature type="region of interest" description="Disordered" evidence="1">
    <location>
        <begin position="1"/>
        <end position="22"/>
    </location>
</feature>
<accession>A0A3S0K6T8</accession>
<evidence type="ECO:0000313" key="3">
    <source>
        <dbReference type="Proteomes" id="UP000282184"/>
    </source>
</evidence>
<dbReference type="OrthoDB" id="882910at2"/>
<proteinExistence type="predicted"/>
<reference evidence="2 3" key="1">
    <citation type="submission" date="2018-12" db="EMBL/GenBank/DDBJ databases">
        <title>Hymenobacter gummosus sp. nov., isolated from a spring.</title>
        <authorList>
            <person name="Nie L."/>
        </authorList>
    </citation>
    <scope>NUCLEOTIDE SEQUENCE [LARGE SCALE GENOMIC DNA]</scope>
    <source>
        <strain evidence="2 3">KCTC 52166</strain>
    </source>
</reference>
<organism evidence="2 3">
    <name type="scientific">Hymenobacter gummosus</name>
    <dbReference type="NCBI Taxonomy" id="1776032"/>
    <lineage>
        <taxon>Bacteria</taxon>
        <taxon>Pseudomonadati</taxon>
        <taxon>Bacteroidota</taxon>
        <taxon>Cytophagia</taxon>
        <taxon>Cytophagales</taxon>
        <taxon>Hymenobacteraceae</taxon>
        <taxon>Hymenobacter</taxon>
    </lineage>
</organism>
<dbReference type="RefSeq" id="WP_126692316.1">
    <property type="nucleotide sequence ID" value="NZ_RXOF01000003.1"/>
</dbReference>
<dbReference type="AlphaFoldDB" id="A0A3S0K6T8"/>
<dbReference type="Proteomes" id="UP000282184">
    <property type="component" value="Unassembled WGS sequence"/>
</dbReference>